<proteinExistence type="predicted"/>
<reference evidence="2 3" key="1">
    <citation type="journal article" date="2018" name="Nat. Biotechnol.">
        <title>A standardized bacterial taxonomy based on genome phylogeny substantially revises the tree of life.</title>
        <authorList>
            <person name="Parks D.H."/>
            <person name="Chuvochina M."/>
            <person name="Waite D.W."/>
            <person name="Rinke C."/>
            <person name="Skarshewski A."/>
            <person name="Chaumeil P.A."/>
            <person name="Hugenholtz P."/>
        </authorList>
    </citation>
    <scope>NUCLEOTIDE SEQUENCE [LARGE SCALE GENOMIC DNA]</scope>
    <source>
        <strain evidence="2">UBA8672</strain>
    </source>
</reference>
<dbReference type="Proteomes" id="UP000262325">
    <property type="component" value="Unassembled WGS sequence"/>
</dbReference>
<dbReference type="AlphaFoldDB" id="A0A3D5QA52"/>
<protein>
    <submittedName>
        <fullName evidence="2">Uncharacterized protein</fullName>
    </submittedName>
</protein>
<dbReference type="EMBL" id="DPPF01000068">
    <property type="protein sequence ID" value="HCW92707.1"/>
    <property type="molecule type" value="Genomic_DNA"/>
</dbReference>
<evidence type="ECO:0000313" key="3">
    <source>
        <dbReference type="Proteomes" id="UP000262325"/>
    </source>
</evidence>
<sequence>MKQQLLNSAKKLQQPSESAATEFSHKREQLAAKGSQLLVQRNDLEKLVGKGNRQMSEDNNKNFARFMESMFSGYEPNVLVETVLWVFRAYRSHGFQTTYWAANLNIWIEMLKNEMSEKTFNELYPFYNWLVVNIPVFVKLTDEDINS</sequence>
<comment type="caution">
    <text evidence="2">The sequence shown here is derived from an EMBL/GenBank/DDBJ whole genome shotgun (WGS) entry which is preliminary data.</text>
</comment>
<organism evidence="2 3">
    <name type="scientific">Flexistipes sinusarabici</name>
    <dbReference type="NCBI Taxonomy" id="2352"/>
    <lineage>
        <taxon>Bacteria</taxon>
        <taxon>Pseudomonadati</taxon>
        <taxon>Deferribacterota</taxon>
        <taxon>Deferribacteres</taxon>
        <taxon>Deferribacterales</taxon>
        <taxon>Flexistipitaceae</taxon>
        <taxon>Flexistipes</taxon>
    </lineage>
</organism>
<name>A0A3D5QA52_FLESI</name>
<feature type="compositionally biased region" description="Polar residues" evidence="1">
    <location>
        <begin position="1"/>
        <end position="21"/>
    </location>
</feature>
<evidence type="ECO:0000256" key="1">
    <source>
        <dbReference type="SAM" id="MobiDB-lite"/>
    </source>
</evidence>
<evidence type="ECO:0000313" key="2">
    <source>
        <dbReference type="EMBL" id="HCW92707.1"/>
    </source>
</evidence>
<gene>
    <name evidence="2" type="ORF">DHM44_03395</name>
</gene>
<feature type="region of interest" description="Disordered" evidence="1">
    <location>
        <begin position="1"/>
        <end position="25"/>
    </location>
</feature>
<accession>A0A3D5QA52</accession>